<dbReference type="SMR" id="A0A1S4D2E1"/>
<dbReference type="KEGG" id="nta:107825169"/>
<feature type="domain" description="Disease resistance protein winged helix" evidence="10">
    <location>
        <begin position="122"/>
        <end position="163"/>
    </location>
</feature>
<dbReference type="InterPro" id="IPR044974">
    <property type="entry name" value="Disease_R_plants"/>
</dbReference>
<keyword evidence="7" id="KW-0547">Nucleotide-binding</keyword>
<dbReference type="AlphaFoldDB" id="A0A1S4D2E1"/>
<comment type="similarity">
    <text evidence="3">Belongs to the disease resistance NB-LRR family.</text>
</comment>
<dbReference type="GO" id="GO:0043531">
    <property type="term" value="F:ADP binding"/>
    <property type="evidence" value="ECO:0007669"/>
    <property type="project" value="InterPro"/>
</dbReference>
<evidence type="ECO:0000313" key="11">
    <source>
        <dbReference type="RefSeq" id="XP_016507488.1"/>
    </source>
</evidence>
<dbReference type="RefSeq" id="XP_016507488.1">
    <property type="nucleotide sequence ID" value="XM_016652002.1"/>
</dbReference>
<evidence type="ECO:0000256" key="2">
    <source>
        <dbReference type="ARBA" id="ARBA00004496"/>
    </source>
</evidence>
<keyword evidence="8" id="KW-0611">Plant defense</keyword>
<evidence type="ECO:0000259" key="10">
    <source>
        <dbReference type="Pfam" id="PF23559"/>
    </source>
</evidence>
<dbReference type="STRING" id="4097.A0A1S4D2E1"/>
<accession>A0A1S4D2E1</accession>
<dbReference type="PANTHER" id="PTHR23155:SF1152">
    <property type="entry name" value="AAA+ ATPASE DOMAIN-CONTAINING PROTEIN"/>
    <property type="match status" value="1"/>
</dbReference>
<reference evidence="11" key="1">
    <citation type="submission" date="2025-08" db="UniProtKB">
        <authorList>
            <consortium name="RefSeq"/>
        </authorList>
    </citation>
    <scope>IDENTIFICATION</scope>
</reference>
<dbReference type="Gene3D" id="1.10.10.10">
    <property type="entry name" value="Winged helix-like DNA-binding domain superfamily/Winged helix DNA-binding domain"/>
    <property type="match status" value="1"/>
</dbReference>
<evidence type="ECO:0000256" key="4">
    <source>
        <dbReference type="ARBA" id="ARBA00022490"/>
    </source>
</evidence>
<keyword evidence="5" id="KW-0433">Leucine-rich repeat</keyword>
<dbReference type="Gene3D" id="1.10.8.430">
    <property type="entry name" value="Helical domain of apoptotic protease-activating factors"/>
    <property type="match status" value="1"/>
</dbReference>
<dbReference type="InterPro" id="IPR027417">
    <property type="entry name" value="P-loop_NTPase"/>
</dbReference>
<comment type="subcellular location">
    <subcellularLocation>
        <location evidence="2">Cytoplasm</location>
    </subcellularLocation>
</comment>
<keyword evidence="4" id="KW-0963">Cytoplasm</keyword>
<dbReference type="InterPro" id="IPR042197">
    <property type="entry name" value="Apaf_helical"/>
</dbReference>
<proteinExistence type="inferred from homology"/>
<evidence type="ECO:0000256" key="7">
    <source>
        <dbReference type="ARBA" id="ARBA00022741"/>
    </source>
</evidence>
<evidence type="ECO:0000256" key="6">
    <source>
        <dbReference type="ARBA" id="ARBA00022667"/>
    </source>
</evidence>
<name>A0A1S4D2E1_TOBAC</name>
<dbReference type="Pfam" id="PF23559">
    <property type="entry name" value="WHD_DRP"/>
    <property type="match status" value="1"/>
</dbReference>
<sequence length="337" mass="38430">MSDDQLMDKSYKALFRSETLRLDDSWKLLYNRLFGAAHDNCPSELEEIGKQIVGKCQGLPLAILVVAGHLSKVPMTEESWESVAKNVSKVITSYPDKCLAVLAMSYHHLPIHLKPCFLHLGIFPEDCEITIERLIRLWVSEGFLKCDRLKSLEEVAEDCLEDLPIFGAESISFPPSLKKLSLIRTRLPWDDMAILAKLPNLEVLKLSWNAFRGEVWELNDEHQFISYFIRHSHIGGTNLQCLVLSEIGVQLKGIPLSFVDICSLESIELYQCYGRHLQWQDAFMSASMKDSNSRETSGLEFFPLYCGRYKKQHAKSSIKPSENTNLPDEELLEAVKH</sequence>
<dbReference type="SUPFAM" id="SSF52540">
    <property type="entry name" value="P-loop containing nucleoside triphosphate hydrolases"/>
    <property type="match status" value="1"/>
</dbReference>
<comment type="function">
    <text evidence="1">Confers resistance to late blight (Phytophthora infestans) races carrying the avirulence gene Avr1. Resistance proteins guard the plant against pathogens that contain an appropriate avirulence protein via an indirect interaction with this avirulence protein. That triggers a defense system including the hypersensitive response, which restricts the pathogen growth.</text>
</comment>
<organism evidence="11">
    <name type="scientific">Nicotiana tabacum</name>
    <name type="common">Common tobacco</name>
    <dbReference type="NCBI Taxonomy" id="4097"/>
    <lineage>
        <taxon>Eukaryota</taxon>
        <taxon>Viridiplantae</taxon>
        <taxon>Streptophyta</taxon>
        <taxon>Embryophyta</taxon>
        <taxon>Tracheophyta</taxon>
        <taxon>Spermatophyta</taxon>
        <taxon>Magnoliopsida</taxon>
        <taxon>eudicotyledons</taxon>
        <taxon>Gunneridae</taxon>
        <taxon>Pentapetalae</taxon>
        <taxon>asterids</taxon>
        <taxon>lamiids</taxon>
        <taxon>Solanales</taxon>
        <taxon>Solanaceae</taxon>
        <taxon>Nicotianoideae</taxon>
        <taxon>Nicotianeae</taxon>
        <taxon>Nicotiana</taxon>
    </lineage>
</organism>
<dbReference type="OrthoDB" id="1935686at2759"/>
<dbReference type="GO" id="GO:0005737">
    <property type="term" value="C:cytoplasm"/>
    <property type="evidence" value="ECO:0007669"/>
    <property type="project" value="UniProtKB-SubCell"/>
</dbReference>
<evidence type="ECO:0000256" key="9">
    <source>
        <dbReference type="ARBA" id="ARBA00022840"/>
    </source>
</evidence>
<dbReference type="SUPFAM" id="SSF52058">
    <property type="entry name" value="L domain-like"/>
    <property type="match status" value="1"/>
</dbReference>
<evidence type="ECO:0000256" key="5">
    <source>
        <dbReference type="ARBA" id="ARBA00022614"/>
    </source>
</evidence>
<dbReference type="InterPro" id="IPR036388">
    <property type="entry name" value="WH-like_DNA-bd_sf"/>
</dbReference>
<dbReference type="PaxDb" id="4097-A0A1S4D2E1"/>
<evidence type="ECO:0000256" key="8">
    <source>
        <dbReference type="ARBA" id="ARBA00022821"/>
    </source>
</evidence>
<dbReference type="InterPro" id="IPR058922">
    <property type="entry name" value="WHD_DRP"/>
</dbReference>
<dbReference type="InterPro" id="IPR032675">
    <property type="entry name" value="LRR_dom_sf"/>
</dbReference>
<evidence type="ECO:0000256" key="3">
    <source>
        <dbReference type="ARBA" id="ARBA00008894"/>
    </source>
</evidence>
<keyword evidence="9" id="KW-0067">ATP-binding</keyword>
<gene>
    <name evidence="11" type="primary">LOC107825169</name>
</gene>
<keyword evidence="6" id="KW-0381">Hypersensitive response</keyword>
<dbReference type="GO" id="GO:0009626">
    <property type="term" value="P:plant-type hypersensitive response"/>
    <property type="evidence" value="ECO:0007669"/>
    <property type="project" value="UniProtKB-KW"/>
</dbReference>
<dbReference type="Gene3D" id="3.80.10.10">
    <property type="entry name" value="Ribonuclease Inhibitor"/>
    <property type="match status" value="1"/>
</dbReference>
<evidence type="ECO:0000256" key="1">
    <source>
        <dbReference type="ARBA" id="ARBA00002074"/>
    </source>
</evidence>
<dbReference type="PANTHER" id="PTHR23155">
    <property type="entry name" value="DISEASE RESISTANCE PROTEIN RP"/>
    <property type="match status" value="1"/>
</dbReference>
<protein>
    <submittedName>
        <fullName evidence="11">Disease resistance protein At1g63350</fullName>
    </submittedName>
</protein>